<dbReference type="PANTHER" id="PTHR42927">
    <property type="entry name" value="HELICASE SUPERFAMILY 1 AND 2 DOMAIN-CONTAINING PROTEIN"/>
    <property type="match status" value="1"/>
</dbReference>
<feature type="domain" description="Helicase ATP-binding" evidence="2">
    <location>
        <begin position="311"/>
        <end position="502"/>
    </location>
</feature>
<dbReference type="EMBL" id="BAABAS010000026">
    <property type="protein sequence ID" value="GAA4241051.1"/>
    <property type="molecule type" value="Genomic_DNA"/>
</dbReference>
<dbReference type="InterPro" id="IPR040980">
    <property type="entry name" value="SWI2_SNF2"/>
</dbReference>
<feature type="compositionally biased region" description="Gly residues" evidence="1">
    <location>
        <begin position="227"/>
        <end position="242"/>
    </location>
</feature>
<evidence type="ECO:0000259" key="2">
    <source>
        <dbReference type="PROSITE" id="PS51192"/>
    </source>
</evidence>
<dbReference type="InterPro" id="IPR014001">
    <property type="entry name" value="Helicase_ATP-bd"/>
</dbReference>
<dbReference type="InterPro" id="IPR007409">
    <property type="entry name" value="Restrct_endonuc_type1_HsdR_N"/>
</dbReference>
<organism evidence="3 4">
    <name type="scientific">Actinomadura meridiana</name>
    <dbReference type="NCBI Taxonomy" id="559626"/>
    <lineage>
        <taxon>Bacteria</taxon>
        <taxon>Bacillati</taxon>
        <taxon>Actinomycetota</taxon>
        <taxon>Actinomycetes</taxon>
        <taxon>Streptosporangiales</taxon>
        <taxon>Thermomonosporaceae</taxon>
        <taxon>Actinomadura</taxon>
    </lineage>
</organism>
<comment type="caution">
    <text evidence="3">The sequence shown here is derived from an EMBL/GenBank/DDBJ whole genome shotgun (WGS) entry which is preliminary data.</text>
</comment>
<feature type="region of interest" description="Disordered" evidence="1">
    <location>
        <begin position="219"/>
        <end position="242"/>
    </location>
</feature>
<sequence length="1051" mass="117755">MLGRWDGVGPVGVKVYGEKTFEDAVESALLAHGWAPGEPVNYNRELALDTAELAVFVGRTQAREWERLRDAYGEDPARPFARLVAKEIDARGALDVLRTGVKDKGIRFRLAHFRPAHTLAARALDDYNANRLTVTRQLHYSAEEPANSVDLAFFVNGVPLATAELKNPVTGQTVADARAQYRDRDPKSPFFARRTLVHFAVDTDLVFLTTRLDGSRTRFLPFNQGSSGPGQSGSAGNPPGGESGYRTSYLWERVLQRDNFLELLQQYLHVEDADAKAGKAPSFKPFAAHTQPLIFPRFHQWHAVRELIADAREKGAGENYLIEHSAGSGKSNTIAWLAHRLSTLHDRRNAPVFDKVIVLTDRLVLDKQLQDTIYQFEQVQGVVERVEKDSAQLAEALTGARARIVITTQQKFPFVLGKVRDLAKRKYAIIIDEAHSSQGGEDNAALKKALGARTVDESGDPLTSAALARGRQPNLSVFAFTATPKAKTLELFGRYDAETDRNRPVHVYSMRQAIDEGFILNVLEHYVTYDMFFKLSEAAADEAERMVDPRKAKARVVRRAIWSEANSALRAKIIVDHFREHTAPRIGGRAKAMVVTPLRADALQLYQAIRTYVDERGFTDCGTLVAFSGSLRLEDDGPEYTEAKLNGFPERELPGKFAYTRADDKRAGAVPKQEYRVLVVAEKYQTGFDQPLLTTMYVAKPLADVAAVQTLSRLNRTHPGKTQEDLFVMDFTNKAVDILEAFQPFYETTISEPTDPDLLYAKEREVHAYRLLVESEMRRFFEALTVERAKATDERELIKAHGKLYRWLEPAVDRFVALTAEEPDKAEEFRGALGDFVRAYGWLSQVIGYNDDDLELLYQYGRFLLNKLPPRGQEAAVDIGEIEPSHLRIEKKDEAELRLEADGDREVSGLLGGATGASTDPDELTLAELIDQVNDEYGADLSTADKIIVGQFAVAIAEDPQLAAIALNNSREVFEREVDKDADRIMIDQAASNDALLVRYFDDENVNRLFKQVAKQQAYGMIRRPVRREAERRAAAERAAEIRRTRPSSPE</sequence>
<protein>
    <submittedName>
        <fullName evidence="3">DEAD/DEAH box helicase family protein</fullName>
    </submittedName>
</protein>
<dbReference type="InterPro" id="IPR055180">
    <property type="entry name" value="HsdR_RecA-like_helicase_dom_2"/>
</dbReference>
<dbReference type="GO" id="GO:0004386">
    <property type="term" value="F:helicase activity"/>
    <property type="evidence" value="ECO:0007669"/>
    <property type="project" value="UniProtKB-KW"/>
</dbReference>
<evidence type="ECO:0000313" key="4">
    <source>
        <dbReference type="Proteomes" id="UP001501710"/>
    </source>
</evidence>
<name>A0ABP8CMB5_9ACTN</name>
<keyword evidence="3" id="KW-0378">Hydrolase</keyword>
<evidence type="ECO:0000313" key="3">
    <source>
        <dbReference type="EMBL" id="GAA4241051.1"/>
    </source>
</evidence>
<keyword evidence="3" id="KW-0067">ATP-binding</keyword>
<dbReference type="Pfam" id="PF18766">
    <property type="entry name" value="SWI2_SNF2"/>
    <property type="match status" value="1"/>
</dbReference>
<dbReference type="Gene3D" id="3.40.50.300">
    <property type="entry name" value="P-loop containing nucleotide triphosphate hydrolases"/>
    <property type="match status" value="2"/>
</dbReference>
<dbReference type="InterPro" id="IPR027417">
    <property type="entry name" value="P-loop_NTPase"/>
</dbReference>
<keyword evidence="4" id="KW-1185">Reference proteome</keyword>
<dbReference type="Gene3D" id="3.90.1570.50">
    <property type="match status" value="1"/>
</dbReference>
<reference evidence="4" key="1">
    <citation type="journal article" date="2019" name="Int. J. Syst. Evol. Microbiol.">
        <title>The Global Catalogue of Microorganisms (GCM) 10K type strain sequencing project: providing services to taxonomists for standard genome sequencing and annotation.</title>
        <authorList>
            <consortium name="The Broad Institute Genomics Platform"/>
            <consortium name="The Broad Institute Genome Sequencing Center for Infectious Disease"/>
            <person name="Wu L."/>
            <person name="Ma J."/>
        </authorList>
    </citation>
    <scope>NUCLEOTIDE SEQUENCE [LARGE SCALE GENOMIC DNA]</scope>
    <source>
        <strain evidence="4">JCM 17440</strain>
    </source>
</reference>
<keyword evidence="3" id="KW-0547">Nucleotide-binding</keyword>
<dbReference type="Pfam" id="PF22679">
    <property type="entry name" value="T1R_D3-like"/>
    <property type="match status" value="1"/>
</dbReference>
<dbReference type="SUPFAM" id="SSF52540">
    <property type="entry name" value="P-loop containing nucleoside triphosphate hydrolases"/>
    <property type="match status" value="1"/>
</dbReference>
<accession>A0ABP8CMB5</accession>
<dbReference type="SMART" id="SM00487">
    <property type="entry name" value="DEXDc"/>
    <property type="match status" value="1"/>
</dbReference>
<gene>
    <name evidence="3" type="ORF">GCM10022254_68360</name>
</gene>
<dbReference type="PANTHER" id="PTHR42927:SF1">
    <property type="entry name" value="HELICASE SUPERFAMILY 1 AND 2 DOMAIN-CONTAINING PROTEIN"/>
    <property type="match status" value="1"/>
</dbReference>
<keyword evidence="3" id="KW-0347">Helicase</keyword>
<dbReference type="Proteomes" id="UP001501710">
    <property type="component" value="Unassembled WGS sequence"/>
</dbReference>
<evidence type="ECO:0000256" key="1">
    <source>
        <dbReference type="SAM" id="MobiDB-lite"/>
    </source>
</evidence>
<proteinExistence type="predicted"/>
<dbReference type="Pfam" id="PF04313">
    <property type="entry name" value="HSDR_N"/>
    <property type="match status" value="1"/>
</dbReference>
<dbReference type="PROSITE" id="PS51192">
    <property type="entry name" value="HELICASE_ATP_BIND_1"/>
    <property type="match status" value="1"/>
</dbReference>